<feature type="non-terminal residue" evidence="1">
    <location>
        <position position="1"/>
    </location>
</feature>
<name>A0ACA9NMT0_9GLOM</name>
<evidence type="ECO:0000313" key="2">
    <source>
        <dbReference type="Proteomes" id="UP000789860"/>
    </source>
</evidence>
<reference evidence="1" key="1">
    <citation type="submission" date="2021-06" db="EMBL/GenBank/DDBJ databases">
        <authorList>
            <person name="Kallberg Y."/>
            <person name="Tangrot J."/>
            <person name="Rosling A."/>
        </authorList>
    </citation>
    <scope>NUCLEOTIDE SEQUENCE</scope>
    <source>
        <strain evidence="1">AU212A</strain>
    </source>
</reference>
<sequence>NLHYKEFDEIYQHETSEQFKPSNTKFKSKEIACDFCGKYRCIYSKTILNEIETLAITQYLEDIIYSCGSPIVSDDHFLANTLHIRLNLTYNSPIEHNYYSCRLKDVDLCYWCGAEDELLKIPSEIQDN</sequence>
<comment type="caution">
    <text evidence="1">The sequence shown here is derived from an EMBL/GenBank/DDBJ whole genome shotgun (WGS) entry which is preliminary data.</text>
</comment>
<accession>A0ACA9NMT0</accession>
<proteinExistence type="predicted"/>
<keyword evidence="2" id="KW-1185">Reference proteome</keyword>
<dbReference type="Proteomes" id="UP000789860">
    <property type="component" value="Unassembled WGS sequence"/>
</dbReference>
<gene>
    <name evidence="1" type="ORF">SCALOS_LOCUS8986</name>
</gene>
<evidence type="ECO:0000313" key="1">
    <source>
        <dbReference type="EMBL" id="CAG8659807.1"/>
    </source>
</evidence>
<organism evidence="1 2">
    <name type="scientific">Scutellospora calospora</name>
    <dbReference type="NCBI Taxonomy" id="85575"/>
    <lineage>
        <taxon>Eukaryota</taxon>
        <taxon>Fungi</taxon>
        <taxon>Fungi incertae sedis</taxon>
        <taxon>Mucoromycota</taxon>
        <taxon>Glomeromycotina</taxon>
        <taxon>Glomeromycetes</taxon>
        <taxon>Diversisporales</taxon>
        <taxon>Gigasporaceae</taxon>
        <taxon>Scutellospora</taxon>
    </lineage>
</organism>
<protein>
    <submittedName>
        <fullName evidence="1">11230_t:CDS:1</fullName>
    </submittedName>
</protein>
<dbReference type="EMBL" id="CAJVPM010025897">
    <property type="protein sequence ID" value="CAG8659807.1"/>
    <property type="molecule type" value="Genomic_DNA"/>
</dbReference>